<gene>
    <name evidence="2" type="ORF">ACFPZ3_19450</name>
</gene>
<organism evidence="2 3">
    <name type="scientific">Nonomuraea insulae</name>
    <dbReference type="NCBI Taxonomy" id="1616787"/>
    <lineage>
        <taxon>Bacteria</taxon>
        <taxon>Bacillati</taxon>
        <taxon>Actinomycetota</taxon>
        <taxon>Actinomycetes</taxon>
        <taxon>Streptosporangiales</taxon>
        <taxon>Streptosporangiaceae</taxon>
        <taxon>Nonomuraea</taxon>
    </lineage>
</organism>
<comment type="caution">
    <text evidence="2">The sequence shown here is derived from an EMBL/GenBank/DDBJ whole genome shotgun (WGS) entry which is preliminary data.</text>
</comment>
<evidence type="ECO:0000256" key="1">
    <source>
        <dbReference type="SAM" id="MobiDB-lite"/>
    </source>
</evidence>
<accession>A0ABW1CL73</accession>
<dbReference type="Proteomes" id="UP001596058">
    <property type="component" value="Unassembled WGS sequence"/>
</dbReference>
<protein>
    <submittedName>
        <fullName evidence="2">Uncharacterized protein</fullName>
    </submittedName>
</protein>
<evidence type="ECO:0000313" key="2">
    <source>
        <dbReference type="EMBL" id="MFC5826047.1"/>
    </source>
</evidence>
<keyword evidence="3" id="KW-1185">Reference proteome</keyword>
<name>A0ABW1CL73_9ACTN</name>
<sequence length="77" mass="8561">MRRRPLSRIGYENGSKSSGPPELGFNESCPTSIQVDDLARTGKYAIRSYLKYGAEMVAGGTRAKSHTLDIEKSYFRS</sequence>
<feature type="region of interest" description="Disordered" evidence="1">
    <location>
        <begin position="1"/>
        <end position="27"/>
    </location>
</feature>
<proteinExistence type="predicted"/>
<reference evidence="3" key="1">
    <citation type="journal article" date="2019" name="Int. J. Syst. Evol. Microbiol.">
        <title>The Global Catalogue of Microorganisms (GCM) 10K type strain sequencing project: providing services to taxonomists for standard genome sequencing and annotation.</title>
        <authorList>
            <consortium name="The Broad Institute Genomics Platform"/>
            <consortium name="The Broad Institute Genome Sequencing Center for Infectious Disease"/>
            <person name="Wu L."/>
            <person name="Ma J."/>
        </authorList>
    </citation>
    <scope>NUCLEOTIDE SEQUENCE [LARGE SCALE GENOMIC DNA]</scope>
    <source>
        <strain evidence="3">CCUG 53903</strain>
    </source>
</reference>
<evidence type="ECO:0000313" key="3">
    <source>
        <dbReference type="Proteomes" id="UP001596058"/>
    </source>
</evidence>
<dbReference type="EMBL" id="JBHSPA010000023">
    <property type="protein sequence ID" value="MFC5826047.1"/>
    <property type="molecule type" value="Genomic_DNA"/>
</dbReference>
<dbReference type="RefSeq" id="WP_379515555.1">
    <property type="nucleotide sequence ID" value="NZ_JBHSPA010000023.1"/>
</dbReference>